<sequence length="304" mass="32575">MVPKFDGVRRLYTIGSDVQKIGQTSVSPILAEVISSKFGEAADAPALSRPKGDRWFAGIILGVAHTSPKFATTLSAIASTEISHLTQDISIPTRHSEYATGATHTLITTLPTLDILPVRWLVVELLVLLSQKGDEYAQTEAGGQLLQQLKPTRFFKNGVLAFNCAQVPRWLAISHEAAEAYKTSASPQIKQGYLLDVGEQWLWSLMPTDLNLSQLKSDISVSGATTDTFVASLGIDAERWFSCVALGLALVSPRIAEVLSAIVPGKVPSGSIATSVPVTTVVSPPPSEQTILDSVLQEEGSLQR</sequence>
<proteinExistence type="predicted"/>
<dbReference type="Proteomes" id="UP000762253">
    <property type="component" value="Unassembled WGS sequence"/>
</dbReference>
<dbReference type="EMBL" id="QMEC01000099">
    <property type="protein sequence ID" value="NMF65362.1"/>
    <property type="molecule type" value="Genomic_DNA"/>
</dbReference>
<keyword evidence="2" id="KW-1185">Reference proteome</keyword>
<accession>A0ABX1M9U1</accession>
<name>A0ABX1M9U1_9CYAN</name>
<evidence type="ECO:0000313" key="2">
    <source>
        <dbReference type="Proteomes" id="UP000762253"/>
    </source>
</evidence>
<protein>
    <submittedName>
        <fullName evidence="1">Uncharacterized protein</fullName>
    </submittedName>
</protein>
<organism evidence="1 2">
    <name type="scientific">Brasilonema octagenarum UFV-OR1</name>
    <dbReference type="NCBI Taxonomy" id="417115"/>
    <lineage>
        <taxon>Bacteria</taxon>
        <taxon>Bacillati</taxon>
        <taxon>Cyanobacteriota</taxon>
        <taxon>Cyanophyceae</taxon>
        <taxon>Nostocales</taxon>
        <taxon>Scytonemataceae</taxon>
        <taxon>Brasilonema</taxon>
        <taxon>Octagenarum group</taxon>
    </lineage>
</organism>
<gene>
    <name evidence="1" type="ORF">DP115_22435</name>
</gene>
<evidence type="ECO:0000313" key="1">
    <source>
        <dbReference type="EMBL" id="NMF65362.1"/>
    </source>
</evidence>
<dbReference type="RefSeq" id="WP_169266930.1">
    <property type="nucleotide sequence ID" value="NZ_QMEC01000099.1"/>
</dbReference>
<reference evidence="1 2" key="1">
    <citation type="submission" date="2018-06" db="EMBL/GenBank/DDBJ databases">
        <title>Comparative genomics of Brasilonema spp. strains.</title>
        <authorList>
            <person name="Alvarenga D.O."/>
            <person name="Fiore M.F."/>
            <person name="Varani A.M."/>
        </authorList>
    </citation>
    <scope>NUCLEOTIDE SEQUENCE [LARGE SCALE GENOMIC DNA]</scope>
    <source>
        <strain evidence="1 2">UFV-OR1</strain>
    </source>
</reference>
<comment type="caution">
    <text evidence="1">The sequence shown here is derived from an EMBL/GenBank/DDBJ whole genome shotgun (WGS) entry which is preliminary data.</text>
</comment>